<feature type="region of interest" description="Disordered" evidence="3">
    <location>
        <begin position="164"/>
        <end position="185"/>
    </location>
</feature>
<feature type="compositionally biased region" description="Basic residues" evidence="3">
    <location>
        <begin position="173"/>
        <end position="182"/>
    </location>
</feature>
<reference evidence="5 6" key="1">
    <citation type="submission" date="2017-06" db="EMBL/GenBank/DDBJ databases">
        <title>A platform for efficient transgenesis in Macrostomum lignano, a flatworm model organism for stem cell research.</title>
        <authorList>
            <person name="Berezikov E."/>
        </authorList>
    </citation>
    <scope>NUCLEOTIDE SEQUENCE [LARGE SCALE GENOMIC DNA]</scope>
    <source>
        <strain evidence="5">DV1</strain>
        <tissue evidence="5">Whole organism</tissue>
    </source>
</reference>
<feature type="non-terminal residue" evidence="5">
    <location>
        <position position="1"/>
    </location>
</feature>
<keyword evidence="6" id="KW-1185">Reference proteome</keyword>
<feature type="coiled-coil region" evidence="2">
    <location>
        <begin position="119"/>
        <end position="160"/>
    </location>
</feature>
<dbReference type="STRING" id="282301.A0A267G4C6"/>
<dbReference type="Proteomes" id="UP000215902">
    <property type="component" value="Unassembled WGS sequence"/>
</dbReference>
<sequence>FFACQALQRGCFFLDSADLNFKMSIVAEISVRDKEFIADLRKQIQLDFSNIEELTKAREYEIYKEAFDKIISYVTSYRPLLTAIKAEYEEVVDSIVRGHREAQSLEMKVESIAAVVPNLQNYKKRCDELESRINSLKAQEQQAQARINALREARLQARERHRQELEAREAARKAKPPLRRRLPPGMTLDEVTDAASLAAEKTRVDRQLRQLRHKAETQYVSRERTDQLRQSLLEKIKRKEELEASLQVEQLRQQIVRLASRAAEEFEEGRSPPGYSLAGTILLAARQNWANVRCRPAAGGDLADKVPDSNADVTGADPARQAEADNAAECLDRFRELLAAGDLPAAASHAANSFRGLLRTMDVLQKFRHLEARCPGLLLAYCEALLATVPLYEGRLGAELSFECVAEALARDRVDLVEHWTTNDLLTLTEPIGDLLADHGDCRPGQAHRSFELAHVVFDRTAATAADAGSASGVRAVECLVRAGRAEAAVAYGVATVGLDAGQFRQLLQRQPSVELALHLVGYGCLTVGDAIGCFFAMEAWVELGWLADSLIQRVAEESGLMTQQAALKLMEDNAEVPASVWTEIARQAPEDMRHLNELFTSSVVFDAFNRSLSTMQREFSLH</sequence>
<dbReference type="OrthoDB" id="2113814at2759"/>
<feature type="domain" description="Translin-associated factor X-interacting protein 1 N-terminal" evidence="4">
    <location>
        <begin position="55"/>
        <end position="151"/>
    </location>
</feature>
<dbReference type="InterPro" id="IPR012331">
    <property type="entry name" value="Clathrin_H-chain_linker"/>
</dbReference>
<evidence type="ECO:0000313" key="5">
    <source>
        <dbReference type="EMBL" id="PAA80863.1"/>
    </source>
</evidence>
<evidence type="ECO:0000313" key="6">
    <source>
        <dbReference type="Proteomes" id="UP000215902"/>
    </source>
</evidence>
<protein>
    <recommendedName>
        <fullName evidence="4">Translin-associated factor X-interacting protein 1 N-terminal domain-containing protein</fullName>
    </recommendedName>
</protein>
<keyword evidence="1 2" id="KW-0175">Coiled coil</keyword>
<dbReference type="AlphaFoldDB" id="A0A267G4C6"/>
<evidence type="ECO:0000256" key="3">
    <source>
        <dbReference type="SAM" id="MobiDB-lite"/>
    </source>
</evidence>
<dbReference type="InterPro" id="IPR016024">
    <property type="entry name" value="ARM-type_fold"/>
</dbReference>
<dbReference type="PANTHER" id="PTHR10292">
    <property type="entry name" value="CLATHRIN HEAVY CHAIN RELATED"/>
    <property type="match status" value="1"/>
</dbReference>
<gene>
    <name evidence="5" type="ORF">BOX15_Mlig004395g2</name>
</gene>
<organism evidence="5 6">
    <name type="scientific">Macrostomum lignano</name>
    <dbReference type="NCBI Taxonomy" id="282301"/>
    <lineage>
        <taxon>Eukaryota</taxon>
        <taxon>Metazoa</taxon>
        <taxon>Spiralia</taxon>
        <taxon>Lophotrochozoa</taxon>
        <taxon>Platyhelminthes</taxon>
        <taxon>Rhabditophora</taxon>
        <taxon>Macrostomorpha</taxon>
        <taxon>Macrostomida</taxon>
        <taxon>Macrostomidae</taxon>
        <taxon>Macrostomum</taxon>
    </lineage>
</organism>
<dbReference type="InterPro" id="IPR032755">
    <property type="entry name" value="TSNAXIP1_N"/>
</dbReference>
<dbReference type="Pfam" id="PF15739">
    <property type="entry name" value="TSNAXIP1_N"/>
    <property type="match status" value="1"/>
</dbReference>
<feature type="coiled-coil region" evidence="2">
    <location>
        <begin position="194"/>
        <end position="268"/>
    </location>
</feature>
<name>A0A267G4C6_9PLAT</name>
<dbReference type="Pfam" id="PF13838">
    <property type="entry name" value="Clathrin_H_link"/>
    <property type="match status" value="1"/>
</dbReference>
<evidence type="ECO:0000256" key="1">
    <source>
        <dbReference type="ARBA" id="ARBA00023054"/>
    </source>
</evidence>
<comment type="caution">
    <text evidence="5">The sequence shown here is derived from an EMBL/GenBank/DDBJ whole genome shotgun (WGS) entry which is preliminary data.</text>
</comment>
<accession>A0A267G4C6</accession>
<dbReference type="SUPFAM" id="SSF48371">
    <property type="entry name" value="ARM repeat"/>
    <property type="match status" value="1"/>
</dbReference>
<dbReference type="PANTHER" id="PTHR10292:SF11">
    <property type="entry name" value="CLATHRIN HEAVY CHAIN LINKER DOMAIN-CONTAINING PROTEIN 1"/>
    <property type="match status" value="1"/>
</dbReference>
<proteinExistence type="predicted"/>
<dbReference type="EMBL" id="NIVC01000562">
    <property type="protein sequence ID" value="PAA80863.1"/>
    <property type="molecule type" value="Genomic_DNA"/>
</dbReference>
<evidence type="ECO:0000259" key="4">
    <source>
        <dbReference type="Pfam" id="PF15739"/>
    </source>
</evidence>
<dbReference type="Gene3D" id="1.25.40.30">
    <property type="match status" value="1"/>
</dbReference>
<evidence type="ECO:0000256" key="2">
    <source>
        <dbReference type="SAM" id="Coils"/>
    </source>
</evidence>